<dbReference type="RefSeq" id="WP_193498429.1">
    <property type="nucleotide sequence ID" value="NZ_CP063169.1"/>
</dbReference>
<name>A0A7M1SW62_9MICO</name>
<evidence type="ECO:0000313" key="1">
    <source>
        <dbReference type="EMBL" id="QOR71775.1"/>
    </source>
</evidence>
<evidence type="ECO:0000313" key="2">
    <source>
        <dbReference type="Proteomes" id="UP000593758"/>
    </source>
</evidence>
<dbReference type="AlphaFoldDB" id="A0A7M1SW62"/>
<accession>A0A7M1SW62</accession>
<dbReference type="InterPro" id="IPR021456">
    <property type="entry name" value="DUF3107"/>
</dbReference>
<gene>
    <name evidence="1" type="ORF">IM660_05765</name>
</gene>
<proteinExistence type="predicted"/>
<organism evidence="1 2">
    <name type="scientific">Ruania alkalisoli</name>
    <dbReference type="NCBI Taxonomy" id="2779775"/>
    <lineage>
        <taxon>Bacteria</taxon>
        <taxon>Bacillati</taxon>
        <taxon>Actinomycetota</taxon>
        <taxon>Actinomycetes</taxon>
        <taxon>Micrococcales</taxon>
        <taxon>Ruaniaceae</taxon>
        <taxon>Ruania</taxon>
    </lineage>
</organism>
<dbReference type="KEGG" id="halt:IM660_05765"/>
<dbReference type="Pfam" id="PF11305">
    <property type="entry name" value="DUF3107"/>
    <property type="match status" value="1"/>
</dbReference>
<dbReference type="Proteomes" id="UP000593758">
    <property type="component" value="Chromosome"/>
</dbReference>
<protein>
    <submittedName>
        <fullName evidence="1">DUF3107 domain-containing protein</fullName>
    </submittedName>
</protein>
<sequence>MDITIGVKHINRELALEVSDDADAIVAAVNEALDKAADGDSSAVLDLTDAKGRRVVVPVTSLGFVEIGAPTPRPVGFGAI</sequence>
<keyword evidence="2" id="KW-1185">Reference proteome</keyword>
<dbReference type="EMBL" id="CP063169">
    <property type="protein sequence ID" value="QOR71775.1"/>
    <property type="molecule type" value="Genomic_DNA"/>
</dbReference>
<reference evidence="1 2" key="1">
    <citation type="submission" date="2020-10" db="EMBL/GenBank/DDBJ databases">
        <title>Haloactinobacterium sp. RN3S43, a bacterium isolated from saline soil.</title>
        <authorList>
            <person name="Sun J.-Q."/>
        </authorList>
    </citation>
    <scope>NUCLEOTIDE SEQUENCE [LARGE SCALE GENOMIC DNA]</scope>
    <source>
        <strain evidence="1 2">RN3S43</strain>
    </source>
</reference>